<name>A0A0A8QZ95_9ACTN</name>
<evidence type="ECO:0000259" key="2">
    <source>
        <dbReference type="Pfam" id="PF21922"/>
    </source>
</evidence>
<dbReference type="Gene3D" id="3.40.710.10">
    <property type="entry name" value="DD-peptidase/beta-lactamase superfamily"/>
    <property type="match status" value="1"/>
</dbReference>
<dbReference type="GO" id="GO:0005886">
    <property type="term" value="C:plasma membrane"/>
    <property type="evidence" value="ECO:0007669"/>
    <property type="project" value="TreeGrafter"/>
</dbReference>
<dbReference type="InterPro" id="IPR012338">
    <property type="entry name" value="Beta-lactam/transpept-like"/>
</dbReference>
<dbReference type="SUPFAM" id="SSF56519">
    <property type="entry name" value="Penicillin binding protein dimerisation domain"/>
    <property type="match status" value="1"/>
</dbReference>
<dbReference type="InterPro" id="IPR001460">
    <property type="entry name" value="PCN-bd_Tpept"/>
</dbReference>
<dbReference type="InterPro" id="IPR036138">
    <property type="entry name" value="PBP_dimer_sf"/>
</dbReference>
<reference evidence="3 4" key="1">
    <citation type="submission" date="2016-09" db="EMBL/GenBank/DDBJ databases">
        <authorList>
            <person name="Laine KS P."/>
        </authorList>
    </citation>
    <scope>NUCLEOTIDE SEQUENCE [LARGE SCALE GENOMIC DNA]</scope>
    <source>
        <strain evidence="3">PFRJS-23</strain>
    </source>
</reference>
<dbReference type="Gene3D" id="3.90.1310.10">
    <property type="entry name" value="Penicillin-binding protein 2a (Domain 2)"/>
    <property type="match status" value="1"/>
</dbReference>
<dbReference type="GO" id="GO:0071555">
    <property type="term" value="P:cell wall organization"/>
    <property type="evidence" value="ECO:0007669"/>
    <property type="project" value="TreeGrafter"/>
</dbReference>
<dbReference type="AlphaFoldDB" id="A0A0A8QZ95"/>
<evidence type="ECO:0000313" key="4">
    <source>
        <dbReference type="Proteomes" id="UP000250080"/>
    </source>
</evidence>
<dbReference type="PANTHER" id="PTHR30627">
    <property type="entry name" value="PEPTIDOGLYCAN D,D-TRANSPEPTIDASE"/>
    <property type="match status" value="1"/>
</dbReference>
<evidence type="ECO:0000313" key="3">
    <source>
        <dbReference type="EMBL" id="SCQ75035.1"/>
    </source>
</evidence>
<dbReference type="OrthoDB" id="9766847at2"/>
<dbReference type="EMBL" id="LT618793">
    <property type="protein sequence ID" value="SCQ75035.1"/>
    <property type="molecule type" value="Genomic_DNA"/>
</dbReference>
<dbReference type="Proteomes" id="UP000250080">
    <property type="component" value="Chromosome I"/>
</dbReference>
<dbReference type="SUPFAM" id="SSF56601">
    <property type="entry name" value="beta-lactamase/transpeptidase-like"/>
    <property type="match status" value="1"/>
</dbReference>
<proteinExistence type="predicted"/>
<gene>
    <name evidence="3" type="ORF">PFR_JS23_344</name>
</gene>
<organism evidence="3 4">
    <name type="scientific">Propionibacterium freudenreichii</name>
    <dbReference type="NCBI Taxonomy" id="1744"/>
    <lineage>
        <taxon>Bacteria</taxon>
        <taxon>Bacillati</taxon>
        <taxon>Actinomycetota</taxon>
        <taxon>Actinomycetes</taxon>
        <taxon>Propionibacteriales</taxon>
        <taxon>Propionibacteriaceae</taxon>
        <taxon>Propionibacterium</taxon>
    </lineage>
</organism>
<accession>A0A0A8QZ95</accession>
<dbReference type="OMA" id="MWAPVTG"/>
<dbReference type="InterPro" id="IPR050515">
    <property type="entry name" value="Beta-lactam/transpept"/>
</dbReference>
<dbReference type="GO" id="GO:0071972">
    <property type="term" value="F:peptidoglycan L,D-transpeptidase activity"/>
    <property type="evidence" value="ECO:0007669"/>
    <property type="project" value="TreeGrafter"/>
</dbReference>
<sequence>MNKSLRGVSLIAAIMFLALLVNATFNYGFRSKGLNDDPSNRRVTDSQFNTDRGSILASNTPIAQSVAVSGNRFSTQRTYSNGALYAPVTGFYSYIYGRTGLEQSYNSQLSGQDDSQFFSRMIDEATGKNPQGATVQTTINPAVQQAASDALGGRTGAVVAYDYTTGAILGWVTSPSYDPSQLSSVDLPATQTAWQNLVGDPSNPMSDRATQQIYPPGSTFKLVVASAALENGKSAASTVSSPVTLPLPNTNRVLPNAVNCGGSTSTIDHALTVSCNTAFANLGMELGADKIRAQADKFGFESPFTGDFTSATSTFPAQLDASQLAMSSIGQYDVSATPLQMAVVAGALANDGNLMQPYVVSEVRDRNLNVLTKHDPQSRGNAVSKETAASMQNMMVHVVQSGTGTATQIAGQTIGGKTGTAENLPGASDYSWFAGFDKEHHVALSVFLANPNQAGSATGNATVAAKRVFQAVQS</sequence>
<protein>
    <submittedName>
        <fullName evidence="3">Penicillin binding protein transpeptidase domain protein</fullName>
    </submittedName>
</protein>
<dbReference type="Pfam" id="PF00905">
    <property type="entry name" value="Transpeptidase"/>
    <property type="match status" value="1"/>
</dbReference>
<feature type="domain" description="Penicillin binding protein A dimerisation" evidence="2">
    <location>
        <begin position="52"/>
        <end position="135"/>
    </location>
</feature>
<dbReference type="PANTHER" id="PTHR30627:SF24">
    <property type="entry name" value="PENICILLIN-BINDING PROTEIN 4B"/>
    <property type="match status" value="1"/>
</dbReference>
<dbReference type="InterPro" id="IPR054120">
    <property type="entry name" value="PBPA_dimer"/>
</dbReference>
<dbReference type="Pfam" id="PF21922">
    <property type="entry name" value="PBP_dimer_2"/>
    <property type="match status" value="1"/>
</dbReference>
<evidence type="ECO:0000259" key="1">
    <source>
        <dbReference type="Pfam" id="PF00905"/>
    </source>
</evidence>
<dbReference type="GO" id="GO:0008658">
    <property type="term" value="F:penicillin binding"/>
    <property type="evidence" value="ECO:0007669"/>
    <property type="project" value="InterPro"/>
</dbReference>
<dbReference type="GeneID" id="61221453"/>
<dbReference type="RefSeq" id="WP_013161802.1">
    <property type="nucleotide sequence ID" value="NZ_CCYN01000015.1"/>
</dbReference>
<feature type="domain" description="Penicillin-binding protein transpeptidase" evidence="1">
    <location>
        <begin position="156"/>
        <end position="461"/>
    </location>
</feature>